<dbReference type="Pfam" id="PF12796">
    <property type="entry name" value="Ank_2"/>
    <property type="match status" value="1"/>
</dbReference>
<feature type="region of interest" description="Disordered" evidence="4">
    <location>
        <begin position="392"/>
        <end position="522"/>
    </location>
</feature>
<dbReference type="PANTHER" id="PTHR24171:SF9">
    <property type="entry name" value="ANKYRIN REPEAT DOMAIN-CONTAINING PROTEIN 39"/>
    <property type="match status" value="1"/>
</dbReference>
<feature type="repeat" description="ANK" evidence="3">
    <location>
        <begin position="61"/>
        <end position="93"/>
    </location>
</feature>
<keyword evidence="6" id="KW-1185">Reference proteome</keyword>
<dbReference type="AlphaFoldDB" id="A0AAE0GKF1"/>
<feature type="compositionally biased region" description="Polar residues" evidence="4">
    <location>
        <begin position="997"/>
        <end position="1012"/>
    </location>
</feature>
<protein>
    <submittedName>
        <fullName evidence="5">Uncharacterized protein</fullName>
    </submittedName>
</protein>
<feature type="region of interest" description="Disordered" evidence="4">
    <location>
        <begin position="692"/>
        <end position="728"/>
    </location>
</feature>
<dbReference type="SUPFAM" id="SSF48403">
    <property type="entry name" value="Ankyrin repeat"/>
    <property type="match status" value="1"/>
</dbReference>
<dbReference type="PROSITE" id="PS50088">
    <property type="entry name" value="ANK_REPEAT"/>
    <property type="match status" value="2"/>
</dbReference>
<feature type="compositionally biased region" description="Low complexity" evidence="4">
    <location>
        <begin position="444"/>
        <end position="460"/>
    </location>
</feature>
<proteinExistence type="predicted"/>
<dbReference type="PROSITE" id="PS50297">
    <property type="entry name" value="ANK_REP_REGION"/>
    <property type="match status" value="2"/>
</dbReference>
<evidence type="ECO:0000256" key="2">
    <source>
        <dbReference type="ARBA" id="ARBA00023043"/>
    </source>
</evidence>
<feature type="compositionally biased region" description="Basic and acidic residues" evidence="4">
    <location>
        <begin position="742"/>
        <end position="751"/>
    </location>
</feature>
<reference evidence="5 6" key="1">
    <citation type="journal article" date="2015" name="Genome Biol. Evol.">
        <title>Comparative Genomics of a Bacterivorous Green Alga Reveals Evolutionary Causalities and Consequences of Phago-Mixotrophic Mode of Nutrition.</title>
        <authorList>
            <person name="Burns J.A."/>
            <person name="Paasch A."/>
            <person name="Narechania A."/>
            <person name="Kim E."/>
        </authorList>
    </citation>
    <scope>NUCLEOTIDE SEQUENCE [LARGE SCALE GENOMIC DNA]</scope>
    <source>
        <strain evidence="5 6">PLY_AMNH</strain>
    </source>
</reference>
<feature type="compositionally biased region" description="Polar residues" evidence="4">
    <location>
        <begin position="415"/>
        <end position="431"/>
    </location>
</feature>
<organism evidence="5 6">
    <name type="scientific">Cymbomonas tetramitiformis</name>
    <dbReference type="NCBI Taxonomy" id="36881"/>
    <lineage>
        <taxon>Eukaryota</taxon>
        <taxon>Viridiplantae</taxon>
        <taxon>Chlorophyta</taxon>
        <taxon>Pyramimonadophyceae</taxon>
        <taxon>Pyramimonadales</taxon>
        <taxon>Pyramimonadaceae</taxon>
        <taxon>Cymbomonas</taxon>
    </lineage>
</organism>
<evidence type="ECO:0000256" key="4">
    <source>
        <dbReference type="SAM" id="MobiDB-lite"/>
    </source>
</evidence>
<feature type="region of interest" description="Disordered" evidence="4">
    <location>
        <begin position="1044"/>
        <end position="1083"/>
    </location>
</feature>
<feature type="region of interest" description="Disordered" evidence="4">
    <location>
        <begin position="989"/>
        <end position="1018"/>
    </location>
</feature>
<dbReference type="Proteomes" id="UP001190700">
    <property type="component" value="Unassembled WGS sequence"/>
</dbReference>
<dbReference type="Gene3D" id="1.25.40.20">
    <property type="entry name" value="Ankyrin repeat-containing domain"/>
    <property type="match status" value="2"/>
</dbReference>
<evidence type="ECO:0000313" key="6">
    <source>
        <dbReference type="Proteomes" id="UP001190700"/>
    </source>
</evidence>
<dbReference type="Pfam" id="PF00023">
    <property type="entry name" value="Ank"/>
    <property type="match status" value="1"/>
</dbReference>
<feature type="repeat" description="ANK" evidence="3">
    <location>
        <begin position="160"/>
        <end position="192"/>
    </location>
</feature>
<dbReference type="EMBL" id="LGRX02004696">
    <property type="protein sequence ID" value="KAK3279742.1"/>
    <property type="molecule type" value="Genomic_DNA"/>
</dbReference>
<gene>
    <name evidence="5" type="ORF">CYMTET_12398</name>
</gene>
<dbReference type="InterPro" id="IPR036770">
    <property type="entry name" value="Ankyrin_rpt-contain_sf"/>
</dbReference>
<evidence type="ECO:0000256" key="3">
    <source>
        <dbReference type="PROSITE-ProRule" id="PRU00023"/>
    </source>
</evidence>
<keyword evidence="2 3" id="KW-0040">ANK repeat</keyword>
<dbReference type="PANTHER" id="PTHR24171">
    <property type="entry name" value="ANKYRIN REPEAT DOMAIN-CONTAINING PROTEIN 39-RELATED"/>
    <property type="match status" value="1"/>
</dbReference>
<comment type="caution">
    <text evidence="5">The sequence shown here is derived from an EMBL/GenBank/DDBJ whole genome shotgun (WGS) entry which is preliminary data.</text>
</comment>
<evidence type="ECO:0000256" key="1">
    <source>
        <dbReference type="ARBA" id="ARBA00022737"/>
    </source>
</evidence>
<dbReference type="SMART" id="SM00248">
    <property type="entry name" value="ANK"/>
    <property type="match status" value="3"/>
</dbReference>
<name>A0AAE0GKF1_9CHLO</name>
<feature type="compositionally biased region" description="Low complexity" evidence="4">
    <location>
        <begin position="941"/>
        <end position="965"/>
    </location>
</feature>
<feature type="compositionally biased region" description="Basic and acidic residues" evidence="4">
    <location>
        <begin position="484"/>
        <end position="504"/>
    </location>
</feature>
<feature type="region of interest" description="Disordered" evidence="4">
    <location>
        <begin position="742"/>
        <end position="764"/>
    </location>
</feature>
<keyword evidence="1" id="KW-0677">Repeat</keyword>
<accession>A0AAE0GKF1</accession>
<feature type="region of interest" description="Disordered" evidence="4">
    <location>
        <begin position="938"/>
        <end position="969"/>
    </location>
</feature>
<feature type="compositionally biased region" description="Basic and acidic residues" evidence="4">
    <location>
        <begin position="1044"/>
        <end position="1060"/>
    </location>
</feature>
<evidence type="ECO:0000313" key="5">
    <source>
        <dbReference type="EMBL" id="KAK3279742.1"/>
    </source>
</evidence>
<sequence>MSQVPKTVPLGKIVHDNPDYEEIEQDVVGVALRMAAARGELRCVRLLVEEHMAQVDERDEDGNSALHFACLCGHTEVSEYLLQNGADPLSRNERHSTTLHSAAFSGVAPLLEVLVSHAVKRATAAAVTEVEVGAERGVLPISAETLSRCKVAITMVKDGDGNTPLHEAARMGHSAAAQVLLRAGAEPAAPNAEGLTAMQCAPPGSAGDFLRLALQDLVVPSTASHSSSLPIGTMAVGAERRGESQTPGGGGANRPEHACLPEFQRGTGGKHATLGAGAGVVPKYSSCQGDGIGGGIAAYTEIRTQYQEMRGTRKKQPTLDLWENVKSALPPRIAATVSGETASSAQYPVWSPPAMPQVRMISDSSLDDEVAEGMLASEVERRSILTELEAAKQAASRRRTQGKVVLPEWPRPTPAASQTPFEAPAASQTPFEEQAAHQGSRAQGSAVAATPTGASAATGAAGSGGWAEGAATGAAGSGGWAEGPLRELQRRGGAAHWEEQRWDAVQHSSSSAPRPATGGWRAAQPSCDRVHREWGEGGQSSEQAPGMAELRWGSQQAPGELEGGWIKDDPFEALGNDDAGLQLSLAAPRVPRGCATSTATRILPPASTLSATHECGRQIDAADAPSGLVDQPKPYKWPSHDRPVESAINREVLGGGRVAHLRPEAGVSTLAGACHTVRDEQRDAGATALAGVGESEYQDPRQARGGAPSTTPPTEALGPSPAPVTPPQGGRVEVWLREDRGSGSVKVEMRTPPEPAARASQDLGVEHVSTASGSALSKFMYNPVCGVGTPRADPNGRVPVGTTEGCFRGYLGSPARPLEDLLARAAADGMLSPSSRAGAGTGERRWSLMQGLLEAQAAMDTIYGGRRAGAGGGGAWGGFCGEDMEGLRREDLLSIVMPLMGFLSRLHRQTRQPHSSTDVPETSKRPFLSLLQEVHDNNSELPPLASPRSPSGASAAAPQHGSGAHAVEDAACATPKEDRMETLLLMQGESRPAGRRSVSTWGESAAGRSSVSREGGVTRAGAFRRARGGVPAQGDPRRQEVFREHGVSHDGEGVREHGGELRPAWDVPAAQGESRGRGAFRLG</sequence>
<dbReference type="InterPro" id="IPR002110">
    <property type="entry name" value="Ankyrin_rpt"/>
</dbReference>